<feature type="compositionally biased region" description="Low complexity" evidence="1">
    <location>
        <begin position="314"/>
        <end position="328"/>
    </location>
</feature>
<dbReference type="PANTHER" id="PTHR33096:SF1">
    <property type="entry name" value="CXC1-LIKE CYSTEINE CLUSTER ASSOCIATED WITH KDZ TRANSPOSASES DOMAIN-CONTAINING PROTEIN"/>
    <property type="match status" value="1"/>
</dbReference>
<feature type="compositionally biased region" description="Low complexity" evidence="1">
    <location>
        <begin position="374"/>
        <end position="397"/>
    </location>
</feature>
<comment type="caution">
    <text evidence="3">The sequence shown here is derived from an EMBL/GenBank/DDBJ whole genome shotgun (WGS) entry which is preliminary data.</text>
</comment>
<proteinExistence type="predicted"/>
<evidence type="ECO:0000313" key="4">
    <source>
        <dbReference type="Proteomes" id="UP001218218"/>
    </source>
</evidence>
<dbReference type="InterPro" id="IPR040521">
    <property type="entry name" value="KDZ"/>
</dbReference>
<dbReference type="Pfam" id="PF18802">
    <property type="entry name" value="CxC1"/>
    <property type="match status" value="1"/>
</dbReference>
<dbReference type="PANTHER" id="PTHR33096">
    <property type="entry name" value="CXC2 DOMAIN-CONTAINING PROTEIN"/>
    <property type="match status" value="1"/>
</dbReference>
<feature type="region of interest" description="Disordered" evidence="1">
    <location>
        <begin position="496"/>
        <end position="515"/>
    </location>
</feature>
<feature type="region of interest" description="Disordered" evidence="1">
    <location>
        <begin position="1"/>
        <end position="31"/>
    </location>
</feature>
<feature type="compositionally biased region" description="Low complexity" evidence="1">
    <location>
        <begin position="338"/>
        <end position="349"/>
    </location>
</feature>
<dbReference type="AlphaFoldDB" id="A0AAD6YXI6"/>
<organism evidence="3 4">
    <name type="scientific">Mycena albidolilacea</name>
    <dbReference type="NCBI Taxonomy" id="1033008"/>
    <lineage>
        <taxon>Eukaryota</taxon>
        <taxon>Fungi</taxon>
        <taxon>Dikarya</taxon>
        <taxon>Basidiomycota</taxon>
        <taxon>Agaricomycotina</taxon>
        <taxon>Agaricomycetes</taxon>
        <taxon>Agaricomycetidae</taxon>
        <taxon>Agaricales</taxon>
        <taxon>Marasmiineae</taxon>
        <taxon>Mycenaceae</taxon>
        <taxon>Mycena</taxon>
    </lineage>
</organism>
<feature type="region of interest" description="Disordered" evidence="1">
    <location>
        <begin position="459"/>
        <end position="482"/>
    </location>
</feature>
<keyword evidence="4" id="KW-1185">Reference proteome</keyword>
<feature type="region of interest" description="Disordered" evidence="1">
    <location>
        <begin position="1078"/>
        <end position="1107"/>
    </location>
</feature>
<name>A0AAD6YXI6_9AGAR</name>
<evidence type="ECO:0000256" key="1">
    <source>
        <dbReference type="SAM" id="MobiDB-lite"/>
    </source>
</evidence>
<evidence type="ECO:0000259" key="2">
    <source>
        <dbReference type="Pfam" id="PF18802"/>
    </source>
</evidence>
<feature type="domain" description="CxC1-like cysteine cluster associated with KDZ transposases" evidence="2">
    <location>
        <begin position="158"/>
        <end position="238"/>
    </location>
</feature>
<evidence type="ECO:0000313" key="3">
    <source>
        <dbReference type="EMBL" id="KAJ7301128.1"/>
    </source>
</evidence>
<sequence length="1125" mass="127593">MVLKLTPKARHVAATSSPSYTLQDGPRVSDPRRKLDHIARRPDVLLHGGRTLVQPRLPALVTQFGLMETRPEGRAAPPVSDTDHAAEDFAEAAAEDPNIIFIEHTPPPDPAQHRRKRAAQWERWQRSVLPMLRPELARLLHETKSLRDLDGRRPQSPSCVCNRRSHKVAVVHFHVSIEDVEIHVCDCTPAAVQLMRLGAFGCAPMLPSLAVDLRVLEFAMNMFLQISPNNTAFSLTLERVLANMGFQLEHQNSLRRRFSNCLMWYTHLRNLLKHYYSSIIDTTREELVGPEASRRSASSPGSPTPRSPHPPRARAPSAQASRWAASSPGSPTPRRRALGAQASRRAASSPDSPTPRLPHPPRGRAPTQASRRVASSSGSPTTLSGTPPATATVTPTTRIGKRGREPSPEAPQVPFSEPPPRLRPSEYLRRRCPACFGNLKHDASEIADVHVCIDACFTQKKKKSPRDPPKNHPDTHFIPEEQAARTEAYVDGVRNVSHNSARTRKRRAGVQAVEEEEDGYENERLLLPRSVLDGCEASFKAADEKRQKASTEFFEDTALMALVCRHDRVLWVVNMHTAGEKQFYVVALMHTLFQHLPHDIRVGLLYDVACAFERSCLKWGFLSLFMDRIAFAVSVFHAFGHEWACQLLYHPRKRVGFGFTNGEGCERFWQSIRHLIPHLRISGICLYHNRLYILDAQIEHTQEASLFRLAEWIRRRYRHSVQKHADATRALRECGKPKLLLREQWKMQVIAQTKPLPRRTKTRGQQAVNAVMLLRAAVKIRQGQVRELRQRFLEAVQHGHPDATVCQAEYLADQQALEKAEGTLRRKEEALGVDEHEELEQLATSEYMRLRMNARALKLRLRERLRARKFEMDVVERAYRRLRNDAKLHAHTESAVKRREPTITKLVTEYNKLCAQIAKLIRDANAPPGSMAPIPIPPKGLWQVDVDDTLFQDVGIDNDTDTPSPWLSDEKVRAGIKALLELDRCDEEDSRLRREKLALQVWFREEWEIITEAIKGAACDTDEYHLRLQQDRLVRLCATWDKCLPDMGVHIAVMPSWGPSAAQLARCRVDVHLAARGEDRHYGEDNDEGDGEVDPGEESGGEDNDFGMLDAMERADIYRNNEADY</sequence>
<reference evidence="3" key="1">
    <citation type="submission" date="2023-03" db="EMBL/GenBank/DDBJ databases">
        <title>Massive genome expansion in bonnet fungi (Mycena s.s.) driven by repeated elements and novel gene families across ecological guilds.</title>
        <authorList>
            <consortium name="Lawrence Berkeley National Laboratory"/>
            <person name="Harder C.B."/>
            <person name="Miyauchi S."/>
            <person name="Viragh M."/>
            <person name="Kuo A."/>
            <person name="Thoen E."/>
            <person name="Andreopoulos B."/>
            <person name="Lu D."/>
            <person name="Skrede I."/>
            <person name="Drula E."/>
            <person name="Henrissat B."/>
            <person name="Morin E."/>
            <person name="Kohler A."/>
            <person name="Barry K."/>
            <person name="LaButti K."/>
            <person name="Morin E."/>
            <person name="Salamov A."/>
            <person name="Lipzen A."/>
            <person name="Mereny Z."/>
            <person name="Hegedus B."/>
            <person name="Baldrian P."/>
            <person name="Stursova M."/>
            <person name="Weitz H."/>
            <person name="Taylor A."/>
            <person name="Grigoriev I.V."/>
            <person name="Nagy L.G."/>
            <person name="Martin F."/>
            <person name="Kauserud H."/>
        </authorList>
    </citation>
    <scope>NUCLEOTIDE SEQUENCE</scope>
    <source>
        <strain evidence="3">CBHHK002</strain>
    </source>
</reference>
<dbReference type="EMBL" id="JARIHO010000143">
    <property type="protein sequence ID" value="KAJ7301128.1"/>
    <property type="molecule type" value="Genomic_DNA"/>
</dbReference>
<feature type="compositionally biased region" description="Pro residues" evidence="1">
    <location>
        <begin position="408"/>
        <end position="422"/>
    </location>
</feature>
<feature type="compositionally biased region" description="Basic and acidic residues" evidence="1">
    <location>
        <begin position="465"/>
        <end position="482"/>
    </location>
</feature>
<accession>A0AAD6YXI6</accession>
<dbReference type="Proteomes" id="UP001218218">
    <property type="component" value="Unassembled WGS sequence"/>
</dbReference>
<dbReference type="Pfam" id="PF18758">
    <property type="entry name" value="KDZ"/>
    <property type="match status" value="1"/>
</dbReference>
<protein>
    <recommendedName>
        <fullName evidence="2">CxC1-like cysteine cluster associated with KDZ transposases domain-containing protein</fullName>
    </recommendedName>
</protein>
<gene>
    <name evidence="3" type="ORF">DFH08DRAFT_724632</name>
</gene>
<feature type="compositionally biased region" description="Acidic residues" evidence="1">
    <location>
        <begin position="1085"/>
        <end position="1105"/>
    </location>
</feature>
<dbReference type="InterPro" id="IPR041320">
    <property type="entry name" value="CxC1"/>
</dbReference>
<feature type="region of interest" description="Disordered" evidence="1">
    <location>
        <begin position="288"/>
        <end position="424"/>
    </location>
</feature>